<reference evidence="2" key="1">
    <citation type="submission" date="2014-12" db="EMBL/GenBank/DDBJ databases">
        <authorList>
            <person name="Salcher M.M."/>
        </authorList>
    </citation>
    <scope>NUCLEOTIDE SEQUENCE [LARGE SCALE GENOMIC DNA]</scope>
    <source>
        <strain evidence="2">MMS-10A-171</strain>
    </source>
</reference>
<name>A0A0B7J0X3_9PROT</name>
<dbReference type="KEGG" id="mbac:BN1209_1265"/>
<dbReference type="EMBL" id="LN794158">
    <property type="protein sequence ID" value="CEN56303.1"/>
    <property type="molecule type" value="Genomic_DNA"/>
</dbReference>
<dbReference type="HOGENOM" id="CLU_037503_1_0_4"/>
<evidence type="ECO:0000313" key="2">
    <source>
        <dbReference type="Proteomes" id="UP000056322"/>
    </source>
</evidence>
<dbReference type="AlphaFoldDB" id="A0A0B7J0X3"/>
<protein>
    <submittedName>
        <fullName evidence="1">Putative 2,3-bisphosphoglycerate-independent phosphoglycerate mutase</fullName>
    </submittedName>
</protein>
<evidence type="ECO:0000313" key="1">
    <source>
        <dbReference type="EMBL" id="CEN56303.1"/>
    </source>
</evidence>
<dbReference type="RefSeq" id="WP_052661118.1">
    <property type="nucleotide sequence ID" value="NZ_LN794158.1"/>
</dbReference>
<organism evidence="1 2">
    <name type="scientific">Candidatus Methylopumilus turicensis</name>
    <dbReference type="NCBI Taxonomy" id="1581680"/>
    <lineage>
        <taxon>Bacteria</taxon>
        <taxon>Pseudomonadati</taxon>
        <taxon>Pseudomonadota</taxon>
        <taxon>Betaproteobacteria</taxon>
        <taxon>Nitrosomonadales</taxon>
        <taxon>Methylophilaceae</taxon>
        <taxon>Candidatus Methylopumilus</taxon>
    </lineage>
</organism>
<dbReference type="STRING" id="1581680.BN1209_1265"/>
<gene>
    <name evidence="1" type="ORF">BN1209_1265</name>
</gene>
<dbReference type="Proteomes" id="UP000056322">
    <property type="component" value="Chromosome 1"/>
</dbReference>
<sequence length="339" mass="38324">MSDDLNLDVYFPQFAKFLLASNNCTAFSKLSTIGAWQRDTEYALEASLCRQFEVQKQADWPLAPIMLLGESHIQATGYWLLVHPVNFVLQRDFFSLGESLHLSPSEAASLLADFNHHFAEDGLRFVPSQSGHWWYLHIDAHVEVSTYLLAESLGRDVGKHLPNGKQGMQFQALLNEVQMLLHDHAVNAAREQQGLPVMNSLWLSGGGSFQAMHHAAKPPAFNLFANDMLSAGLASFTGITPQDLPSHYQSFCDKKRQGDAVVVLNEVQTHAVEKLEADWFAPLLQALKRKEIDTLRCHFDVHGMTFTLTVKSTDTWRFWRWKFWQKAASVTSYFQLADA</sequence>
<keyword evidence="2" id="KW-1185">Reference proteome</keyword>
<accession>A0A0B7J0X3</accession>
<dbReference type="OrthoDB" id="5295974at2"/>
<proteinExistence type="predicted"/>